<dbReference type="Proteomes" id="UP000053989">
    <property type="component" value="Unassembled WGS sequence"/>
</dbReference>
<sequence>MSRHESFLNSLKALQLSPSDKVEVESHWQKALEIAEIAGCFGCMVLRGTGQLEVDETVKAASKLGIALSKVPTGLVQVFKDACAFCKAHVGMVDCPSETKGPNAMAAAPDGPMHFRRIAVRSGDGSIKDVDYDPTDQCQASAITLPSRVCLNCTKSNAICMGPTSASAHPKPKRKQEVPDGPTVTPVAPCPIIRLPGKPAVVSHTPSPTTPTPTMLSPLIKPEGRTVPCVRSALAASPPRPSSSVTLPQCMSEDYDILDLQDTLDDILKCQAKAMQEQADLQVALWDLQHKFCIYGNEKGKKRE</sequence>
<protein>
    <submittedName>
        <fullName evidence="2">Uncharacterized protein</fullName>
    </submittedName>
</protein>
<evidence type="ECO:0000256" key="1">
    <source>
        <dbReference type="SAM" id="MobiDB-lite"/>
    </source>
</evidence>
<dbReference type="InParanoid" id="A0A0C2ZS68"/>
<name>A0A0C2ZS68_9AGAM</name>
<evidence type="ECO:0000313" key="2">
    <source>
        <dbReference type="EMBL" id="KIM64383.1"/>
    </source>
</evidence>
<accession>A0A0C2ZS68</accession>
<feature type="region of interest" description="Disordered" evidence="1">
    <location>
        <begin position="164"/>
        <end position="184"/>
    </location>
</feature>
<dbReference type="EMBL" id="KN822028">
    <property type="protein sequence ID" value="KIM64383.1"/>
    <property type="molecule type" value="Genomic_DNA"/>
</dbReference>
<evidence type="ECO:0000313" key="3">
    <source>
        <dbReference type="Proteomes" id="UP000053989"/>
    </source>
</evidence>
<reference evidence="2 3" key="1">
    <citation type="submission" date="2014-04" db="EMBL/GenBank/DDBJ databases">
        <authorList>
            <consortium name="DOE Joint Genome Institute"/>
            <person name="Kuo A."/>
            <person name="Kohler A."/>
            <person name="Nagy L.G."/>
            <person name="Floudas D."/>
            <person name="Copeland A."/>
            <person name="Barry K.W."/>
            <person name="Cichocki N."/>
            <person name="Veneault-Fourrey C."/>
            <person name="LaButti K."/>
            <person name="Lindquist E.A."/>
            <person name="Lipzen A."/>
            <person name="Lundell T."/>
            <person name="Morin E."/>
            <person name="Murat C."/>
            <person name="Sun H."/>
            <person name="Tunlid A."/>
            <person name="Henrissat B."/>
            <person name="Grigoriev I.V."/>
            <person name="Hibbett D.S."/>
            <person name="Martin F."/>
            <person name="Nordberg H.P."/>
            <person name="Cantor M.N."/>
            <person name="Hua S.X."/>
        </authorList>
    </citation>
    <scope>NUCLEOTIDE SEQUENCE [LARGE SCALE GENOMIC DNA]</scope>
    <source>
        <strain evidence="2 3">Foug A</strain>
    </source>
</reference>
<organism evidence="2 3">
    <name type="scientific">Scleroderma citrinum Foug A</name>
    <dbReference type="NCBI Taxonomy" id="1036808"/>
    <lineage>
        <taxon>Eukaryota</taxon>
        <taxon>Fungi</taxon>
        <taxon>Dikarya</taxon>
        <taxon>Basidiomycota</taxon>
        <taxon>Agaricomycotina</taxon>
        <taxon>Agaricomycetes</taxon>
        <taxon>Agaricomycetidae</taxon>
        <taxon>Boletales</taxon>
        <taxon>Sclerodermatineae</taxon>
        <taxon>Sclerodermataceae</taxon>
        <taxon>Scleroderma</taxon>
    </lineage>
</organism>
<gene>
    <name evidence="2" type="ORF">SCLCIDRAFT_23416</name>
</gene>
<keyword evidence="3" id="KW-1185">Reference proteome</keyword>
<reference evidence="3" key="2">
    <citation type="submission" date="2015-01" db="EMBL/GenBank/DDBJ databases">
        <title>Evolutionary Origins and Diversification of the Mycorrhizal Mutualists.</title>
        <authorList>
            <consortium name="DOE Joint Genome Institute"/>
            <consortium name="Mycorrhizal Genomics Consortium"/>
            <person name="Kohler A."/>
            <person name="Kuo A."/>
            <person name="Nagy L.G."/>
            <person name="Floudas D."/>
            <person name="Copeland A."/>
            <person name="Barry K.W."/>
            <person name="Cichocki N."/>
            <person name="Veneault-Fourrey C."/>
            <person name="LaButti K."/>
            <person name="Lindquist E.A."/>
            <person name="Lipzen A."/>
            <person name="Lundell T."/>
            <person name="Morin E."/>
            <person name="Murat C."/>
            <person name="Riley R."/>
            <person name="Ohm R."/>
            <person name="Sun H."/>
            <person name="Tunlid A."/>
            <person name="Henrissat B."/>
            <person name="Grigoriev I.V."/>
            <person name="Hibbett D.S."/>
            <person name="Martin F."/>
        </authorList>
    </citation>
    <scope>NUCLEOTIDE SEQUENCE [LARGE SCALE GENOMIC DNA]</scope>
    <source>
        <strain evidence="3">Foug A</strain>
    </source>
</reference>
<proteinExistence type="predicted"/>
<dbReference type="AlphaFoldDB" id="A0A0C2ZS68"/>
<dbReference type="HOGENOM" id="CLU_915749_0_0_1"/>